<dbReference type="PANTHER" id="PTHR15948:SF0">
    <property type="entry name" value="GOLGI PH REGULATOR A-RELATED"/>
    <property type="match status" value="1"/>
</dbReference>
<feature type="transmembrane region" description="Helical" evidence="5">
    <location>
        <begin position="235"/>
        <end position="256"/>
    </location>
</feature>
<proteinExistence type="predicted"/>
<evidence type="ECO:0000256" key="5">
    <source>
        <dbReference type="SAM" id="Phobius"/>
    </source>
</evidence>
<evidence type="ECO:0000256" key="3">
    <source>
        <dbReference type="ARBA" id="ARBA00022989"/>
    </source>
</evidence>
<dbReference type="GeneID" id="5234015"/>
<feature type="domain" description="Abscisic acid G-protein coupled receptor-like" evidence="6">
    <location>
        <begin position="411"/>
        <end position="615"/>
    </location>
</feature>
<keyword evidence="9" id="KW-1185">Reference proteome</keyword>
<dbReference type="InParanoid" id="A5DWL8"/>
<dbReference type="InterPro" id="IPR015672">
    <property type="entry name" value="GPHR/GTG"/>
</dbReference>
<dbReference type="GO" id="GO:0016020">
    <property type="term" value="C:membrane"/>
    <property type="evidence" value="ECO:0007669"/>
    <property type="project" value="UniProtKB-SubCell"/>
</dbReference>
<feature type="domain" description="Golgi pH regulator conserved" evidence="7">
    <location>
        <begin position="226"/>
        <end position="313"/>
    </location>
</feature>
<feature type="transmembrane region" description="Helical" evidence="5">
    <location>
        <begin position="415"/>
        <end position="437"/>
    </location>
</feature>
<evidence type="ECO:0008006" key="10">
    <source>
        <dbReference type="Google" id="ProtNLM"/>
    </source>
</evidence>
<feature type="transmembrane region" description="Helical" evidence="5">
    <location>
        <begin position="498"/>
        <end position="518"/>
    </location>
</feature>
<dbReference type="EMBL" id="CH981525">
    <property type="protein sequence ID" value="EDK43576.1"/>
    <property type="molecule type" value="Genomic_DNA"/>
</dbReference>
<dbReference type="Pfam" id="PF12430">
    <property type="entry name" value="ABA_GPCR"/>
    <property type="match status" value="1"/>
</dbReference>
<feature type="transmembrane region" description="Helical" evidence="5">
    <location>
        <begin position="154"/>
        <end position="173"/>
    </location>
</feature>
<organism evidence="8 9">
    <name type="scientific">Lodderomyces elongisporus (strain ATCC 11503 / CBS 2605 / JCM 1781 / NBRC 1676 / NRRL YB-4239)</name>
    <name type="common">Yeast</name>
    <name type="synonym">Saccharomyces elongisporus</name>
    <dbReference type="NCBI Taxonomy" id="379508"/>
    <lineage>
        <taxon>Eukaryota</taxon>
        <taxon>Fungi</taxon>
        <taxon>Dikarya</taxon>
        <taxon>Ascomycota</taxon>
        <taxon>Saccharomycotina</taxon>
        <taxon>Pichiomycetes</taxon>
        <taxon>Debaryomycetaceae</taxon>
        <taxon>Candida/Lodderomyces clade</taxon>
        <taxon>Lodderomyces</taxon>
    </lineage>
</organism>
<evidence type="ECO:0000256" key="1">
    <source>
        <dbReference type="ARBA" id="ARBA00004141"/>
    </source>
</evidence>
<sequence>MSFVSIVIYNCFLGGTSAWIYHLVYNKDLIQKYSQHGSNIPQNSINEYLDRNLRHIYHLNILDVNTIEDDMEMEELKHGQQRAPNYQLLNGFYTKAAIKPDTPLNENQRLRQMITGILFSFTIALSLGLVFVLMCELGDFLSVESRLSLFKLTIDTLMLLLVCVLPLACINLLISKDLVLKDLKFTTVAVSICSYAVWFVILHKCGDLTQDFNPKKFSQEEQYTRNLMERKINEVSIVGITILAILSGAGSASTPYRVISMDSLKKLTNYKGANSSTLQTSSNSSEGIERDINLAIRNYNNTTLLLSKREQELAKLQATVGGTIYNLPNQNTSSDNVLISKGNTGGKKLGSIIHKVQSFANLSLQGQSEETQLQQEIASLKSLKKGLYNDLTNLVQKSLVKLENLSSSGISTQKILFSANVVLATYCVYRIFNVFLIKLPLLYLNSKNNDEQVADSQIIEVAQEVPSAKDALAITIAKVIVSMFRDLPISETQLVNQLSFILSGSLFCCSFSNVVTTFKSFSRIFQSNLREFEIAKTWLKHLVVAELFGVYVLATALLIRTNLPETLSNQVSTMLSLSGSAATNSLKEVMFVDTWFDKVFAVSCLITMVVIFIRKYVDDDDLLTSDGFYDEESTLESNELKLA</sequence>
<feature type="transmembrane region" description="Helical" evidence="5">
    <location>
        <begin position="6"/>
        <end position="25"/>
    </location>
</feature>
<dbReference type="Proteomes" id="UP000001996">
    <property type="component" value="Unassembled WGS sequence"/>
</dbReference>
<dbReference type="STRING" id="379508.A5DWL8"/>
<keyword evidence="4 5" id="KW-0472">Membrane</keyword>
<evidence type="ECO:0000256" key="4">
    <source>
        <dbReference type="ARBA" id="ARBA00023136"/>
    </source>
</evidence>
<dbReference type="KEGG" id="lel:PVL30_001730"/>
<dbReference type="eggNOG" id="KOG2417">
    <property type="taxonomic scope" value="Eukaryota"/>
</dbReference>
<feature type="transmembrane region" description="Helical" evidence="5">
    <location>
        <begin position="113"/>
        <end position="134"/>
    </location>
</feature>
<dbReference type="HOGENOM" id="CLU_031389_0_0_1"/>
<dbReference type="FunCoup" id="A5DWL8">
    <property type="interactions" value="159"/>
</dbReference>
<name>A5DWL8_LODEL</name>
<dbReference type="Pfam" id="PF12537">
    <property type="entry name" value="GPHR_N"/>
    <property type="match status" value="1"/>
</dbReference>
<dbReference type="OMA" id="FSVYCVY"/>
<keyword evidence="2 5" id="KW-0812">Transmembrane</keyword>
<feature type="transmembrane region" description="Helical" evidence="5">
    <location>
        <begin position="538"/>
        <end position="559"/>
    </location>
</feature>
<evidence type="ECO:0000313" key="9">
    <source>
        <dbReference type="Proteomes" id="UP000001996"/>
    </source>
</evidence>
<dbReference type="InterPro" id="IPR022535">
    <property type="entry name" value="Golgi_pH-regulator_cons_dom"/>
</dbReference>
<gene>
    <name evidence="8" type="ORF">LELG_01754</name>
</gene>
<protein>
    <recommendedName>
        <fullName evidence="10">Golgi pH regulator</fullName>
    </recommendedName>
</protein>
<feature type="transmembrane region" description="Helical" evidence="5">
    <location>
        <begin position="185"/>
        <end position="203"/>
    </location>
</feature>
<evidence type="ECO:0000259" key="6">
    <source>
        <dbReference type="Pfam" id="PF12430"/>
    </source>
</evidence>
<evidence type="ECO:0000313" key="8">
    <source>
        <dbReference type="EMBL" id="EDK43576.1"/>
    </source>
</evidence>
<dbReference type="AlphaFoldDB" id="A5DWL8"/>
<evidence type="ECO:0000256" key="2">
    <source>
        <dbReference type="ARBA" id="ARBA00022692"/>
    </source>
</evidence>
<dbReference type="PANTHER" id="PTHR15948">
    <property type="entry name" value="G-PROTEIN COUPLED RECEPTOR 89-RELATED"/>
    <property type="match status" value="1"/>
</dbReference>
<dbReference type="OrthoDB" id="264392at2759"/>
<accession>A5DWL8</accession>
<feature type="transmembrane region" description="Helical" evidence="5">
    <location>
        <begin position="595"/>
        <end position="613"/>
    </location>
</feature>
<evidence type="ECO:0000259" key="7">
    <source>
        <dbReference type="Pfam" id="PF12537"/>
    </source>
</evidence>
<dbReference type="VEuPathDB" id="FungiDB:LELG_01754"/>
<reference evidence="8 9" key="1">
    <citation type="journal article" date="2009" name="Nature">
        <title>Evolution of pathogenicity and sexual reproduction in eight Candida genomes.</title>
        <authorList>
            <person name="Butler G."/>
            <person name="Rasmussen M.D."/>
            <person name="Lin M.F."/>
            <person name="Santos M.A."/>
            <person name="Sakthikumar S."/>
            <person name="Munro C.A."/>
            <person name="Rheinbay E."/>
            <person name="Grabherr M."/>
            <person name="Forche A."/>
            <person name="Reedy J.L."/>
            <person name="Agrafioti I."/>
            <person name="Arnaud M.B."/>
            <person name="Bates S."/>
            <person name="Brown A.J."/>
            <person name="Brunke S."/>
            <person name="Costanzo M.C."/>
            <person name="Fitzpatrick D.A."/>
            <person name="de Groot P.W."/>
            <person name="Harris D."/>
            <person name="Hoyer L.L."/>
            <person name="Hube B."/>
            <person name="Klis F.M."/>
            <person name="Kodira C."/>
            <person name="Lennard N."/>
            <person name="Logue M.E."/>
            <person name="Martin R."/>
            <person name="Neiman A.M."/>
            <person name="Nikolaou E."/>
            <person name="Quail M.A."/>
            <person name="Quinn J."/>
            <person name="Santos M.C."/>
            <person name="Schmitzberger F.F."/>
            <person name="Sherlock G."/>
            <person name="Shah P."/>
            <person name="Silverstein K.A."/>
            <person name="Skrzypek M.S."/>
            <person name="Soll D."/>
            <person name="Staggs R."/>
            <person name="Stansfield I."/>
            <person name="Stumpf M.P."/>
            <person name="Sudbery P.E."/>
            <person name="Srikantha T."/>
            <person name="Zeng Q."/>
            <person name="Berman J."/>
            <person name="Berriman M."/>
            <person name="Heitman J."/>
            <person name="Gow N.A."/>
            <person name="Lorenz M.C."/>
            <person name="Birren B.W."/>
            <person name="Kellis M."/>
            <person name="Cuomo C.A."/>
        </authorList>
    </citation>
    <scope>NUCLEOTIDE SEQUENCE [LARGE SCALE GENOMIC DNA]</scope>
    <source>
        <strain evidence="9">ATCC 11503 / BCRC 21390 / CBS 2605 / JCM 1781 / NBRC 1676 / NRRL YB-4239</strain>
    </source>
</reference>
<dbReference type="InterPro" id="IPR025969">
    <property type="entry name" value="ABA_GPCR_dom"/>
</dbReference>
<keyword evidence="3 5" id="KW-1133">Transmembrane helix</keyword>
<comment type="subcellular location">
    <subcellularLocation>
        <location evidence="1">Membrane</location>
        <topology evidence="1">Multi-pass membrane protein</topology>
    </subcellularLocation>
</comment>